<comment type="caution">
    <text evidence="1">The sequence shown here is derived from an EMBL/GenBank/DDBJ whole genome shotgun (WGS) entry which is preliminary data.</text>
</comment>
<dbReference type="RefSeq" id="WP_228424216.1">
    <property type="nucleotide sequence ID" value="NZ_PGFD01000001.1"/>
</dbReference>
<sequence>MLKFVILICFSLSLQIFGQKIIWKEDLKLKWENFKSPVNRKSNPDVVAYTHCGWEYSVVKSSNPKATIDFTIETIFNEDKSWKDTKRINDYVLLHEQKHFDIAEIFARKLRKEVQEKIKTSSDWDKYFKGIYSAVSNDYKNFQITYDKVTEHGINKEKQAEYNELISSELENLKNFRTS</sequence>
<name>A0A2M9C7C2_9FLAO</name>
<dbReference type="EMBL" id="PGFD01000001">
    <property type="protein sequence ID" value="PJJ66751.1"/>
    <property type="molecule type" value="Genomic_DNA"/>
</dbReference>
<accession>A0A2M9C7C2</accession>
<protein>
    <recommendedName>
        <fullName evidence="3">Secreted Zn-dependent protease</fullName>
    </recommendedName>
</protein>
<proteinExistence type="predicted"/>
<gene>
    <name evidence="1" type="ORF">CLV73_0743</name>
</gene>
<reference evidence="1 2" key="1">
    <citation type="submission" date="2017-11" db="EMBL/GenBank/DDBJ databases">
        <title>Genomic Encyclopedia of Archaeal and Bacterial Type Strains, Phase II (KMG-II): From Individual Species to Whole Genera.</title>
        <authorList>
            <person name="Goeker M."/>
        </authorList>
    </citation>
    <scope>NUCLEOTIDE SEQUENCE [LARGE SCALE GENOMIC DNA]</scope>
    <source>
        <strain evidence="1 2">DSM 27617</strain>
    </source>
</reference>
<organism evidence="1 2">
    <name type="scientific">Chryseobacterium geocarposphaerae</name>
    <dbReference type="NCBI Taxonomy" id="1416776"/>
    <lineage>
        <taxon>Bacteria</taxon>
        <taxon>Pseudomonadati</taxon>
        <taxon>Bacteroidota</taxon>
        <taxon>Flavobacteriia</taxon>
        <taxon>Flavobacteriales</taxon>
        <taxon>Weeksellaceae</taxon>
        <taxon>Chryseobacterium group</taxon>
        <taxon>Chryseobacterium</taxon>
    </lineage>
</organism>
<evidence type="ECO:0008006" key="3">
    <source>
        <dbReference type="Google" id="ProtNLM"/>
    </source>
</evidence>
<evidence type="ECO:0000313" key="1">
    <source>
        <dbReference type="EMBL" id="PJJ66751.1"/>
    </source>
</evidence>
<dbReference type="AlphaFoldDB" id="A0A2M9C7C2"/>
<dbReference type="Pfam" id="PF06037">
    <property type="entry name" value="DUF922"/>
    <property type="match status" value="1"/>
</dbReference>
<dbReference type="InterPro" id="IPR010321">
    <property type="entry name" value="DUF922"/>
</dbReference>
<evidence type="ECO:0000313" key="2">
    <source>
        <dbReference type="Proteomes" id="UP000228740"/>
    </source>
</evidence>
<keyword evidence="2" id="KW-1185">Reference proteome</keyword>
<dbReference type="Proteomes" id="UP000228740">
    <property type="component" value="Unassembled WGS sequence"/>
</dbReference>